<dbReference type="Pfam" id="PF01315">
    <property type="entry name" value="Ald_Xan_dh_C"/>
    <property type="match status" value="1"/>
</dbReference>
<dbReference type="InterPro" id="IPR037165">
    <property type="entry name" value="AldOxase/xan_DH_Mopterin-bd_sf"/>
</dbReference>
<dbReference type="InterPro" id="IPR008274">
    <property type="entry name" value="AldOxase/xan_DH_MoCoBD1"/>
</dbReference>
<evidence type="ECO:0000256" key="1">
    <source>
        <dbReference type="ARBA" id="ARBA00022505"/>
    </source>
</evidence>
<dbReference type="InterPro" id="IPR016208">
    <property type="entry name" value="Ald_Oxase/xanthine_DH-like"/>
</dbReference>
<proteinExistence type="predicted"/>
<evidence type="ECO:0000256" key="2">
    <source>
        <dbReference type="ARBA" id="ARBA00023002"/>
    </source>
</evidence>
<keyword evidence="2" id="KW-0560">Oxidoreductase</keyword>
<dbReference type="PANTHER" id="PTHR11908:SF132">
    <property type="entry name" value="ALDEHYDE OXIDASE 1-RELATED"/>
    <property type="match status" value="1"/>
</dbReference>
<dbReference type="EMBL" id="JARHUD010000007">
    <property type="protein sequence ID" value="MDF2096728.1"/>
    <property type="molecule type" value="Genomic_DNA"/>
</dbReference>
<dbReference type="SMART" id="SM01008">
    <property type="entry name" value="Ald_Xan_dh_C"/>
    <property type="match status" value="1"/>
</dbReference>
<dbReference type="InterPro" id="IPR000674">
    <property type="entry name" value="Ald_Oxase/Xan_DH_a/b"/>
</dbReference>
<accession>A0ABT5YP51</accession>
<dbReference type="Proteomes" id="UP001215503">
    <property type="component" value="Unassembled WGS sequence"/>
</dbReference>
<dbReference type="Pfam" id="PF20256">
    <property type="entry name" value="MoCoBD_2"/>
    <property type="match status" value="1"/>
</dbReference>
<keyword evidence="5" id="KW-1185">Reference proteome</keyword>
<dbReference type="Pfam" id="PF02738">
    <property type="entry name" value="MoCoBD_1"/>
    <property type="match status" value="1"/>
</dbReference>
<protein>
    <submittedName>
        <fullName evidence="4">Xanthine dehydrogenase family protein molybdopterin-binding subunit</fullName>
    </submittedName>
</protein>
<dbReference type="SUPFAM" id="SSF54665">
    <property type="entry name" value="CO dehydrogenase molybdoprotein N-domain-like"/>
    <property type="match status" value="1"/>
</dbReference>
<dbReference type="InterPro" id="IPR036856">
    <property type="entry name" value="Ald_Oxase/Xan_DH_a/b_sf"/>
</dbReference>
<dbReference type="SUPFAM" id="SSF56003">
    <property type="entry name" value="Molybdenum cofactor-binding domain"/>
    <property type="match status" value="1"/>
</dbReference>
<feature type="domain" description="Aldehyde oxidase/xanthine dehydrogenase a/b hammerhead" evidence="3">
    <location>
        <begin position="20"/>
        <end position="140"/>
    </location>
</feature>
<evidence type="ECO:0000313" key="4">
    <source>
        <dbReference type="EMBL" id="MDF2096728.1"/>
    </source>
</evidence>
<dbReference type="Gene3D" id="3.90.1170.50">
    <property type="entry name" value="Aldehyde oxidase/xanthine dehydrogenase, a/b hammerhead"/>
    <property type="match status" value="1"/>
</dbReference>
<gene>
    <name evidence="4" type="ORF">P2G67_12145</name>
</gene>
<keyword evidence="1" id="KW-0500">Molybdenum</keyword>
<evidence type="ECO:0000313" key="5">
    <source>
        <dbReference type="Proteomes" id="UP001215503"/>
    </source>
</evidence>
<sequence length="780" mass="83130">MGQFGVGQGIKRLEDVRLLRGEGRYLDDVNLDGQAHAVFVRSPHAHAEITSIDTEDAAAVEGVLAIFTIADLDADGIGTIPCLAPMKGIDGEPARQPPRPALAKGRVRHVGEAVALVVAETQEAAEEAAELVMVDYEPLQAVISAPDALAERAIQLHDAAPGNLALHWRQDNGANIEDAFAKAAKVATVDLINNRIVVNSLEPRGAIGDYDPQSERLTLVSGSQGIFRLKGQLSENIFKVPEEKLHIITPDVGGGFGMKIFCYPEQVCVLFAARRLQRPVKWTSSRGEAFQSDIQGRDHVTRAEMAMDAEGHFLGLRVRTQANLGAYLSNFSTYIPTGASTQMFTGLYKIPAIDAEVRCAFSNTVPVDAYRGAGRPEAAYLMERLVDEAGRVAGLDAREIRLRNFVQPEDLPYNSGMGPVYDSGDYPRLLKQATKLADWEGFAQRRAEARKQGKLLGIGLASYVEACSGMGQEEARLTLDEDGGITLVIGTMTNGQGHHTAYAQLLNDKLGVDPEKVRMIQGDSDIVKKGGGTGGSRSLLMGGVAINRGADLLIEEGRKLAGQLLEAATADIEFVDGTFSIVGTDRRVSLEGLAKALGEGSIPGADDSLKATGDYTAEALTYPNGTHVCELEVDEDTGVTKVLRYLVVDDFGTVVNPMMAAGQVHGGAAQGLGQALLEHTVYDEEGQLLTASLMDYCLPRADDMPPIEVNLVEDLPCKTNPMGVKGAGEAGAIGAPPAIINALIDALSPIGPAQIDMPATPEKVWRAIQEARTAGRAAAE</sequence>
<dbReference type="RefSeq" id="WP_275823467.1">
    <property type="nucleotide sequence ID" value="NZ_JARHUD010000007.1"/>
</dbReference>
<dbReference type="Gene3D" id="3.30.365.10">
    <property type="entry name" value="Aldehyde oxidase/xanthine dehydrogenase, molybdopterin binding domain"/>
    <property type="match status" value="4"/>
</dbReference>
<evidence type="ECO:0000259" key="3">
    <source>
        <dbReference type="SMART" id="SM01008"/>
    </source>
</evidence>
<reference evidence="4 5" key="1">
    <citation type="submission" date="2023-03" db="EMBL/GenBank/DDBJ databases">
        <title>Fodinicurvata sp. CAU 1616 isolated from sea sendiment.</title>
        <authorList>
            <person name="Kim W."/>
        </authorList>
    </citation>
    <scope>NUCLEOTIDE SEQUENCE [LARGE SCALE GENOMIC DNA]</scope>
    <source>
        <strain evidence="4 5">CAU 1616</strain>
    </source>
</reference>
<comment type="caution">
    <text evidence="4">The sequence shown here is derived from an EMBL/GenBank/DDBJ whole genome shotgun (WGS) entry which is preliminary data.</text>
</comment>
<dbReference type="InterPro" id="IPR046867">
    <property type="entry name" value="AldOxase/xan_DH_MoCoBD2"/>
</dbReference>
<dbReference type="PANTHER" id="PTHR11908">
    <property type="entry name" value="XANTHINE DEHYDROGENASE"/>
    <property type="match status" value="1"/>
</dbReference>
<name>A0ABT5YP51_9PROT</name>
<organism evidence="4 5">
    <name type="scientific">Aquibaculum arenosum</name>
    <dbReference type="NCBI Taxonomy" id="3032591"/>
    <lineage>
        <taxon>Bacteria</taxon>
        <taxon>Pseudomonadati</taxon>
        <taxon>Pseudomonadota</taxon>
        <taxon>Alphaproteobacteria</taxon>
        <taxon>Rhodospirillales</taxon>
        <taxon>Rhodovibrionaceae</taxon>
        <taxon>Aquibaculum</taxon>
    </lineage>
</organism>